<dbReference type="SMART" id="SM00409">
    <property type="entry name" value="IG"/>
    <property type="match status" value="1"/>
</dbReference>
<dbReference type="AlphaFoldDB" id="A0A4C1U8T3"/>
<dbReference type="EMBL" id="BGZK01000143">
    <property type="protein sequence ID" value="GBP22795.1"/>
    <property type="molecule type" value="Genomic_DNA"/>
</dbReference>
<dbReference type="InterPro" id="IPR003599">
    <property type="entry name" value="Ig_sub"/>
</dbReference>
<organism evidence="2 3">
    <name type="scientific">Eumeta variegata</name>
    <name type="common">Bagworm moth</name>
    <name type="synonym">Eumeta japonica</name>
    <dbReference type="NCBI Taxonomy" id="151549"/>
    <lineage>
        <taxon>Eukaryota</taxon>
        <taxon>Metazoa</taxon>
        <taxon>Ecdysozoa</taxon>
        <taxon>Arthropoda</taxon>
        <taxon>Hexapoda</taxon>
        <taxon>Insecta</taxon>
        <taxon>Pterygota</taxon>
        <taxon>Neoptera</taxon>
        <taxon>Endopterygota</taxon>
        <taxon>Lepidoptera</taxon>
        <taxon>Glossata</taxon>
        <taxon>Ditrysia</taxon>
        <taxon>Tineoidea</taxon>
        <taxon>Psychidae</taxon>
        <taxon>Oiketicinae</taxon>
        <taxon>Eumeta</taxon>
    </lineage>
</organism>
<dbReference type="SUPFAM" id="SSF48726">
    <property type="entry name" value="Immunoglobulin"/>
    <property type="match status" value="1"/>
</dbReference>
<proteinExistence type="predicted"/>
<feature type="domain" description="Ig-like" evidence="1">
    <location>
        <begin position="33"/>
        <end position="143"/>
    </location>
</feature>
<protein>
    <recommendedName>
        <fullName evidence="1">Ig-like domain-containing protein</fullName>
    </recommendedName>
</protein>
<sequence length="363" mass="39653">MSSPRIFVEIQKCVSLRRCCAAQGNGRAIRGVPKLINSIEAPHLVLAGERAELRCQFELTEGEAVAKLYVKWWLIDDDNDPRLIYQRFHENSPQIFHSTSTFSMAVDKNDTIVFEPAGPLDSKVYECEVSVGDQEARCKHTLVVYTPGLPLQLNVTLTENDTLLAECSVDGASPRPELVIRMDGRTAASTADSAPSDNLNGTWAADVTAVVEAADAALFECELHFEDPDIPSYLAKYDYSGTGGVNVDQNQANTQQAETIQNVTETHTPQGNFRFGGSRSRGTVRTGSNSITIEGQKCSPGGGLDSLHPHDHPPHPRICPLFIRGTFMKAIETGDGCEKPGTTILMPAALILLQLMHSLQQYL</sequence>
<evidence type="ECO:0000313" key="2">
    <source>
        <dbReference type="EMBL" id="GBP22795.1"/>
    </source>
</evidence>
<comment type="caution">
    <text evidence="2">The sequence shown here is derived from an EMBL/GenBank/DDBJ whole genome shotgun (WGS) entry which is preliminary data.</text>
</comment>
<keyword evidence="3" id="KW-1185">Reference proteome</keyword>
<evidence type="ECO:0000259" key="1">
    <source>
        <dbReference type="PROSITE" id="PS50835"/>
    </source>
</evidence>
<dbReference type="InterPro" id="IPR036179">
    <property type="entry name" value="Ig-like_dom_sf"/>
</dbReference>
<dbReference type="Proteomes" id="UP000299102">
    <property type="component" value="Unassembled WGS sequence"/>
</dbReference>
<reference evidence="2 3" key="1">
    <citation type="journal article" date="2019" name="Commun. Biol.">
        <title>The bagworm genome reveals a unique fibroin gene that provides high tensile strength.</title>
        <authorList>
            <person name="Kono N."/>
            <person name="Nakamura H."/>
            <person name="Ohtoshi R."/>
            <person name="Tomita M."/>
            <person name="Numata K."/>
            <person name="Arakawa K."/>
        </authorList>
    </citation>
    <scope>NUCLEOTIDE SEQUENCE [LARGE SCALE GENOMIC DNA]</scope>
</reference>
<dbReference type="InterPro" id="IPR007110">
    <property type="entry name" value="Ig-like_dom"/>
</dbReference>
<dbReference type="InterPro" id="IPR013783">
    <property type="entry name" value="Ig-like_fold"/>
</dbReference>
<gene>
    <name evidence="2" type="ORF">EVAR_13586_1</name>
</gene>
<dbReference type="PROSITE" id="PS50835">
    <property type="entry name" value="IG_LIKE"/>
    <property type="match status" value="1"/>
</dbReference>
<evidence type="ECO:0000313" key="3">
    <source>
        <dbReference type="Proteomes" id="UP000299102"/>
    </source>
</evidence>
<dbReference type="Gene3D" id="2.60.40.10">
    <property type="entry name" value="Immunoglobulins"/>
    <property type="match status" value="1"/>
</dbReference>
<dbReference type="OrthoDB" id="7225082at2759"/>
<accession>A0A4C1U8T3</accession>
<name>A0A4C1U8T3_EUMVA</name>